<protein>
    <submittedName>
        <fullName evidence="1">Uncharacterized protein</fullName>
    </submittedName>
</protein>
<gene>
    <name evidence="1" type="ORF">C1H46_008705</name>
</gene>
<keyword evidence="2" id="KW-1185">Reference proteome</keyword>
<organism evidence="1 2">
    <name type="scientific">Malus baccata</name>
    <name type="common">Siberian crab apple</name>
    <name type="synonym">Pyrus baccata</name>
    <dbReference type="NCBI Taxonomy" id="106549"/>
    <lineage>
        <taxon>Eukaryota</taxon>
        <taxon>Viridiplantae</taxon>
        <taxon>Streptophyta</taxon>
        <taxon>Embryophyta</taxon>
        <taxon>Tracheophyta</taxon>
        <taxon>Spermatophyta</taxon>
        <taxon>Magnoliopsida</taxon>
        <taxon>eudicotyledons</taxon>
        <taxon>Gunneridae</taxon>
        <taxon>Pentapetalae</taxon>
        <taxon>rosids</taxon>
        <taxon>fabids</taxon>
        <taxon>Rosales</taxon>
        <taxon>Rosaceae</taxon>
        <taxon>Amygdaloideae</taxon>
        <taxon>Maleae</taxon>
        <taxon>Malus</taxon>
    </lineage>
</organism>
<evidence type="ECO:0000313" key="1">
    <source>
        <dbReference type="EMBL" id="TQE05686.1"/>
    </source>
</evidence>
<dbReference type="AlphaFoldDB" id="A0A540N3P5"/>
<dbReference type="Proteomes" id="UP000315295">
    <property type="component" value="Unassembled WGS sequence"/>
</dbReference>
<name>A0A540N3P5_MALBA</name>
<reference evidence="1 2" key="1">
    <citation type="journal article" date="2019" name="G3 (Bethesda)">
        <title>Sequencing of a Wild Apple (Malus baccata) Genome Unravels the Differences Between Cultivated and Wild Apple Species Regarding Disease Resistance and Cold Tolerance.</title>
        <authorList>
            <person name="Chen X."/>
        </authorList>
    </citation>
    <scope>NUCLEOTIDE SEQUENCE [LARGE SCALE GENOMIC DNA]</scope>
    <source>
        <strain evidence="2">cv. Shandingzi</strain>
        <tissue evidence="1">Leaves</tissue>
    </source>
</reference>
<proteinExistence type="predicted"/>
<sequence length="71" mass="7537">MEEEGPGIALLGLKAQGPPLQVQLGCGDITIRGKQPLRKAPGAAVDREGWCNIARCITTLTPTDSETAHRK</sequence>
<accession>A0A540N3P5</accession>
<evidence type="ECO:0000313" key="2">
    <source>
        <dbReference type="Proteomes" id="UP000315295"/>
    </source>
</evidence>
<dbReference type="EMBL" id="VIEB01000117">
    <property type="protein sequence ID" value="TQE05686.1"/>
    <property type="molecule type" value="Genomic_DNA"/>
</dbReference>
<comment type="caution">
    <text evidence="1">The sequence shown here is derived from an EMBL/GenBank/DDBJ whole genome shotgun (WGS) entry which is preliminary data.</text>
</comment>